<accession>A0A344PL27</accession>
<proteinExistence type="predicted"/>
<organism evidence="2 3">
    <name type="scientific">Paracoccus suum</name>
    <dbReference type="NCBI Taxonomy" id="2259340"/>
    <lineage>
        <taxon>Bacteria</taxon>
        <taxon>Pseudomonadati</taxon>
        <taxon>Pseudomonadota</taxon>
        <taxon>Alphaproteobacteria</taxon>
        <taxon>Rhodobacterales</taxon>
        <taxon>Paracoccaceae</taxon>
        <taxon>Paracoccus</taxon>
    </lineage>
</organism>
<evidence type="ECO:0000256" key="1">
    <source>
        <dbReference type="SAM" id="Phobius"/>
    </source>
</evidence>
<dbReference type="EMBL" id="CP030918">
    <property type="protein sequence ID" value="AXC50082.1"/>
    <property type="molecule type" value="Genomic_DNA"/>
</dbReference>
<keyword evidence="1" id="KW-0472">Membrane</keyword>
<reference evidence="3" key="1">
    <citation type="submission" date="2018-07" db="EMBL/GenBank/DDBJ databases">
        <title>Genome sequencing of Paracoccus sp. SC2-6.</title>
        <authorList>
            <person name="Heo J."/>
            <person name="Kim S.-J."/>
            <person name="Kwon S.-W."/>
        </authorList>
    </citation>
    <scope>NUCLEOTIDE SEQUENCE [LARGE SCALE GENOMIC DNA]</scope>
    <source>
        <strain evidence="3">SC2-6</strain>
    </source>
</reference>
<name>A0A344PL27_9RHOB</name>
<protein>
    <submittedName>
        <fullName evidence="2">Uncharacterized protein</fullName>
    </submittedName>
</protein>
<feature type="transmembrane region" description="Helical" evidence="1">
    <location>
        <begin position="55"/>
        <end position="73"/>
    </location>
</feature>
<keyword evidence="3" id="KW-1185">Reference proteome</keyword>
<sequence length="147" mass="16381">MLSRIRWFTKFPERKLEFGLAFYTLGLGLWLARPGLSFSGSAGFSGVTSIMREDYWAALFICVGSLHAYALHINGRAAWTPFARLVALFVNGLVLFNLAFGFWLYTPLSSGVYTYGFMAFGFCGMAIYAAAKDCGREIAIWRSRVNG</sequence>
<evidence type="ECO:0000313" key="3">
    <source>
        <dbReference type="Proteomes" id="UP000252023"/>
    </source>
</evidence>
<keyword evidence="1" id="KW-1133">Transmembrane helix</keyword>
<dbReference type="AlphaFoldDB" id="A0A344PL27"/>
<dbReference type="Proteomes" id="UP000252023">
    <property type="component" value="Chromosome"/>
</dbReference>
<gene>
    <name evidence="2" type="ORF">DRW48_10590</name>
</gene>
<evidence type="ECO:0000313" key="2">
    <source>
        <dbReference type="EMBL" id="AXC50082.1"/>
    </source>
</evidence>
<dbReference type="KEGG" id="pars:DRW48_10590"/>
<keyword evidence="1" id="KW-0812">Transmembrane</keyword>
<feature type="transmembrane region" description="Helical" evidence="1">
    <location>
        <begin position="85"/>
        <end position="106"/>
    </location>
</feature>
<dbReference type="RefSeq" id="WP_114076401.1">
    <property type="nucleotide sequence ID" value="NZ_CP030918.1"/>
</dbReference>
<dbReference type="OrthoDB" id="9859770at2"/>
<feature type="transmembrane region" description="Helical" evidence="1">
    <location>
        <begin position="112"/>
        <end position="131"/>
    </location>
</feature>